<dbReference type="OrthoDB" id="9915313at2"/>
<dbReference type="Proteomes" id="UP000034866">
    <property type="component" value="Chromosome"/>
</dbReference>
<evidence type="ECO:0000313" key="2">
    <source>
        <dbReference type="Proteomes" id="UP000034866"/>
    </source>
</evidence>
<evidence type="ECO:0000313" key="1">
    <source>
        <dbReference type="EMBL" id="AKH63399.1"/>
    </source>
</evidence>
<reference evidence="1 2" key="1">
    <citation type="journal article" date="2015" name="J. Biotechnol.">
        <title>Complete genome sequence of Photorhabdus temperata subsp. thracensis 39-8(T), an entomopathogenic bacterium for the improved commercial bioinsecticide.</title>
        <authorList>
            <person name="Kwak Y."/>
            <person name="Shin J.H."/>
        </authorList>
    </citation>
    <scope>NUCLEOTIDE SEQUENCE [LARGE SCALE GENOMIC DNA]</scope>
    <source>
        <strain evidence="1 2">DSM 15199</strain>
    </source>
</reference>
<dbReference type="RefSeq" id="WP_046974658.1">
    <property type="nucleotide sequence ID" value="NZ_CP011104.1"/>
</dbReference>
<organism evidence="1 2">
    <name type="scientific">Photorhabdus thracensis</name>
    <dbReference type="NCBI Taxonomy" id="230089"/>
    <lineage>
        <taxon>Bacteria</taxon>
        <taxon>Pseudomonadati</taxon>
        <taxon>Pseudomonadota</taxon>
        <taxon>Gammaproteobacteria</taxon>
        <taxon>Enterobacterales</taxon>
        <taxon>Morganellaceae</taxon>
        <taxon>Photorhabdus</taxon>
    </lineage>
</organism>
<dbReference type="KEGG" id="ptt:VY86_08655"/>
<keyword evidence="2" id="KW-1185">Reference proteome</keyword>
<protein>
    <submittedName>
        <fullName evidence="1">Uncharacterized protein</fullName>
    </submittedName>
</protein>
<dbReference type="EMBL" id="CP011104">
    <property type="protein sequence ID" value="AKH63399.1"/>
    <property type="molecule type" value="Genomic_DNA"/>
</dbReference>
<dbReference type="AlphaFoldDB" id="A0A0F7LJV0"/>
<reference evidence="2" key="2">
    <citation type="submission" date="2015-03" db="EMBL/GenBank/DDBJ databases">
        <title>Genome sequence of Azospirillum thiophilum strain DSM 21654T.</title>
        <authorList>
            <person name="Kwak Y."/>
            <person name="Shin J.-H."/>
        </authorList>
    </citation>
    <scope>NUCLEOTIDE SEQUENCE [LARGE SCALE GENOMIC DNA]</scope>
    <source>
        <strain evidence="2">DSM 15199</strain>
    </source>
</reference>
<name>A0A0F7LJV0_9GAMM</name>
<accession>A0A0F7LJV0</accession>
<sequence length="302" mass="35114">MASKNRISVKFKSKSVEDFIKNKSKKANISMSSFIEKLVLEGIRSRMMKGEYQLGELEKQFQENGNIYNSIYTNEFLVNKIIKKTEPSKNQNDSAQEIFLGTSLPKKVNTGFRCQIPFIEAIMPRRINKGNLKRFIIDDLQGKLPMYMPEIPPWISLIIITEENITFQKMNGKESADVDVNYRFLLTPLYPQGGGEQYYHLDLMNIKYMRFAEAFRKAGRYRKYLQMLHINEAKTRGAGGYFVGVLNEPVQIKKMVDMQKVSEDIFSNRYITFADNQIISVKLRTFPKPEDPFTNDDSIFKK</sequence>
<gene>
    <name evidence="1" type="ORF">VY86_08655</name>
</gene>
<dbReference type="PATRIC" id="fig|230089.6.peg.1915"/>
<proteinExistence type="predicted"/>